<evidence type="ECO:0000313" key="6">
    <source>
        <dbReference type="EMBL" id="MFB9150253.1"/>
    </source>
</evidence>
<accession>A0ABV5I1A4</accession>
<feature type="domain" description="HTH lysR-type" evidence="5">
    <location>
        <begin position="1"/>
        <end position="58"/>
    </location>
</feature>
<reference evidence="6 7" key="1">
    <citation type="submission" date="2024-09" db="EMBL/GenBank/DDBJ databases">
        <authorList>
            <person name="Sun Q."/>
            <person name="Mori K."/>
        </authorList>
    </citation>
    <scope>NUCLEOTIDE SEQUENCE [LARGE SCALE GENOMIC DNA]</scope>
    <source>
        <strain evidence="6 7">CECT 9424</strain>
    </source>
</reference>
<keyword evidence="2" id="KW-0805">Transcription regulation</keyword>
<protein>
    <submittedName>
        <fullName evidence="6">LysR family transcriptional regulator</fullName>
    </submittedName>
</protein>
<keyword evidence="4" id="KW-0804">Transcription</keyword>
<evidence type="ECO:0000256" key="1">
    <source>
        <dbReference type="ARBA" id="ARBA00009437"/>
    </source>
</evidence>
<dbReference type="Gene3D" id="3.40.190.10">
    <property type="entry name" value="Periplasmic binding protein-like II"/>
    <property type="match status" value="2"/>
</dbReference>
<comment type="similarity">
    <text evidence="1">Belongs to the LysR transcriptional regulatory family.</text>
</comment>
<proteinExistence type="inferred from homology"/>
<dbReference type="Pfam" id="PF03466">
    <property type="entry name" value="LysR_substrate"/>
    <property type="match status" value="1"/>
</dbReference>
<dbReference type="PANTHER" id="PTHR30427">
    <property type="entry name" value="TRANSCRIPTIONAL ACTIVATOR PROTEIN LYSR"/>
    <property type="match status" value="1"/>
</dbReference>
<dbReference type="InterPro" id="IPR036390">
    <property type="entry name" value="WH_DNA-bd_sf"/>
</dbReference>
<dbReference type="PANTHER" id="PTHR30427:SF1">
    <property type="entry name" value="TRANSCRIPTIONAL ACTIVATOR PROTEIN LYSR"/>
    <property type="match status" value="1"/>
</dbReference>
<dbReference type="InterPro" id="IPR005119">
    <property type="entry name" value="LysR_subst-bd"/>
</dbReference>
<evidence type="ECO:0000256" key="2">
    <source>
        <dbReference type="ARBA" id="ARBA00023015"/>
    </source>
</evidence>
<dbReference type="EMBL" id="JBHMEC010000017">
    <property type="protein sequence ID" value="MFB9150253.1"/>
    <property type="molecule type" value="Genomic_DNA"/>
</dbReference>
<keyword evidence="3" id="KW-0238">DNA-binding</keyword>
<name>A0ABV5I1A4_9RHOB</name>
<dbReference type="InterPro" id="IPR036388">
    <property type="entry name" value="WH-like_DNA-bd_sf"/>
</dbReference>
<evidence type="ECO:0000313" key="7">
    <source>
        <dbReference type="Proteomes" id="UP001589670"/>
    </source>
</evidence>
<dbReference type="InterPro" id="IPR000847">
    <property type="entry name" value="LysR_HTH_N"/>
</dbReference>
<dbReference type="Gene3D" id="1.10.10.10">
    <property type="entry name" value="Winged helix-like DNA-binding domain superfamily/Winged helix DNA-binding domain"/>
    <property type="match status" value="1"/>
</dbReference>
<gene>
    <name evidence="6" type="ORF">ACFFU4_10895</name>
</gene>
<keyword evidence="7" id="KW-1185">Reference proteome</keyword>
<evidence type="ECO:0000256" key="3">
    <source>
        <dbReference type="ARBA" id="ARBA00023125"/>
    </source>
</evidence>
<evidence type="ECO:0000256" key="4">
    <source>
        <dbReference type="ARBA" id="ARBA00023163"/>
    </source>
</evidence>
<organism evidence="6 7">
    <name type="scientific">Roseovarius ramblicola</name>
    <dbReference type="NCBI Taxonomy" id="2022336"/>
    <lineage>
        <taxon>Bacteria</taxon>
        <taxon>Pseudomonadati</taxon>
        <taxon>Pseudomonadota</taxon>
        <taxon>Alphaproteobacteria</taxon>
        <taxon>Rhodobacterales</taxon>
        <taxon>Roseobacteraceae</taxon>
        <taxon>Roseovarius</taxon>
    </lineage>
</organism>
<dbReference type="RefSeq" id="WP_377069797.1">
    <property type="nucleotide sequence ID" value="NZ_JBHMEC010000017.1"/>
</dbReference>
<dbReference type="PROSITE" id="PS50931">
    <property type="entry name" value="HTH_LYSR"/>
    <property type="match status" value="1"/>
</dbReference>
<dbReference type="SUPFAM" id="SSF46785">
    <property type="entry name" value="Winged helix' DNA-binding domain"/>
    <property type="match status" value="1"/>
</dbReference>
<sequence length="309" mass="34439">MTLRQLQAFVHVMRLGAIVATAEAMGLTQSGVSRMISELERGVGFKLFVRSGRGLKPTSEGLRFFKEVERSVTEMEGLRRVAEEIRLGFGQRLRVSVLPTMSATVLPLALRRFHETFPNTAVEVDTATYDSALIALEEDRIDLAVTFHIPGMDGIDIEWLAEADYVFAAPRDHPLMEKERVRAGDLVEERLIGDMAGRIQDVQESDDLRRSLEAPTRRRIWCHTSATRYAMIAGGLATSLAEPFSAPLWSHAGVAIRPFEPRLSIRYCFAVPSTEQRSQESVAFRRAFRAAIAAFAAEHDLPIRTDPAG</sequence>
<evidence type="ECO:0000259" key="5">
    <source>
        <dbReference type="PROSITE" id="PS50931"/>
    </source>
</evidence>
<dbReference type="Proteomes" id="UP001589670">
    <property type="component" value="Unassembled WGS sequence"/>
</dbReference>
<dbReference type="Pfam" id="PF00126">
    <property type="entry name" value="HTH_1"/>
    <property type="match status" value="1"/>
</dbReference>
<dbReference type="SUPFAM" id="SSF53850">
    <property type="entry name" value="Periplasmic binding protein-like II"/>
    <property type="match status" value="1"/>
</dbReference>
<comment type="caution">
    <text evidence="6">The sequence shown here is derived from an EMBL/GenBank/DDBJ whole genome shotgun (WGS) entry which is preliminary data.</text>
</comment>